<dbReference type="Gene3D" id="3.40.630.10">
    <property type="entry name" value="Zn peptidases"/>
    <property type="match status" value="1"/>
</dbReference>
<dbReference type="InterPro" id="IPR007484">
    <property type="entry name" value="Peptidase_M28"/>
</dbReference>
<dbReference type="GO" id="GO:0006508">
    <property type="term" value="P:proteolysis"/>
    <property type="evidence" value="ECO:0007669"/>
    <property type="project" value="InterPro"/>
</dbReference>
<dbReference type="GO" id="GO:0008235">
    <property type="term" value="F:metalloexopeptidase activity"/>
    <property type="evidence" value="ECO:0007669"/>
    <property type="project" value="InterPro"/>
</dbReference>
<evidence type="ECO:0000313" key="2">
    <source>
        <dbReference type="EMBL" id="MBT2987329.1"/>
    </source>
</evidence>
<name>A0A944M564_9GAMM</name>
<evidence type="ECO:0000259" key="1">
    <source>
        <dbReference type="Pfam" id="PF04389"/>
    </source>
</evidence>
<dbReference type="Proteomes" id="UP000770889">
    <property type="component" value="Unassembled WGS sequence"/>
</dbReference>
<dbReference type="PANTHER" id="PTHR12147">
    <property type="entry name" value="METALLOPEPTIDASE M28 FAMILY MEMBER"/>
    <property type="match status" value="1"/>
</dbReference>
<feature type="domain" description="Peptidase M28" evidence="1">
    <location>
        <begin position="102"/>
        <end position="318"/>
    </location>
</feature>
<comment type="caution">
    <text evidence="2">The sequence shown here is derived from an EMBL/GenBank/DDBJ whole genome shotgun (WGS) entry which is preliminary data.</text>
</comment>
<dbReference type="SUPFAM" id="SSF53187">
    <property type="entry name" value="Zn-dependent exopeptidases"/>
    <property type="match status" value="1"/>
</dbReference>
<evidence type="ECO:0000313" key="3">
    <source>
        <dbReference type="Proteomes" id="UP000770889"/>
    </source>
</evidence>
<gene>
    <name evidence="2" type="ORF">KME65_00050</name>
</gene>
<dbReference type="Pfam" id="PF04389">
    <property type="entry name" value="Peptidase_M28"/>
    <property type="match status" value="1"/>
</dbReference>
<dbReference type="AlphaFoldDB" id="A0A944M564"/>
<organism evidence="2 3">
    <name type="scientific">Candidatus Thiodiazotropha taylori</name>
    <dbReference type="NCBI Taxonomy" id="2792791"/>
    <lineage>
        <taxon>Bacteria</taxon>
        <taxon>Pseudomonadati</taxon>
        <taxon>Pseudomonadota</taxon>
        <taxon>Gammaproteobacteria</taxon>
        <taxon>Chromatiales</taxon>
        <taxon>Sedimenticolaceae</taxon>
        <taxon>Candidatus Thiodiazotropha</taxon>
    </lineage>
</organism>
<dbReference type="EMBL" id="JAHHGM010000001">
    <property type="protein sequence ID" value="MBT2987329.1"/>
    <property type="molecule type" value="Genomic_DNA"/>
</dbReference>
<accession>A0A944M564</accession>
<reference evidence="2 3" key="1">
    <citation type="submission" date="2021-05" db="EMBL/GenBank/DDBJ databases">
        <title>Genetic and Functional Diversity in Clade A Lucinid endosymbionts from the Bahamas.</title>
        <authorList>
            <person name="Giani N.M."/>
            <person name="Engel A.S."/>
            <person name="Campbell B.J."/>
        </authorList>
    </citation>
    <scope>NUCLEOTIDE SEQUENCE [LARGE SCALE GENOMIC DNA]</scope>
    <source>
        <strain evidence="2">LUC16012Gg_MoonRockCtena</strain>
    </source>
</reference>
<dbReference type="InterPro" id="IPR045175">
    <property type="entry name" value="M28_fam"/>
</dbReference>
<dbReference type="PANTHER" id="PTHR12147:SF26">
    <property type="entry name" value="PEPTIDASE M28 DOMAIN-CONTAINING PROTEIN"/>
    <property type="match status" value="1"/>
</dbReference>
<protein>
    <submittedName>
        <fullName evidence="2">M28 family peptidase</fullName>
    </submittedName>
</protein>
<proteinExistence type="predicted"/>
<sequence>MQLLASISRIAAALAVIIALLWLILARPGFTAKEIAKHSPHPIDPAVLRKHTSVLSNEMAPRNYQHVDNLNKVANYISESLTTSGGRVAEQLFEVNGAEYKNIVAEFGPQGEEIIVVGAHYDAEGEKPGADDNASGVAGLLEIGRLLGKVELKTKVVLVAFTLEEPPFFRSDAMGSAVYAKSLVESGVGVKLMIALEMIGYYSEEKGTQSYPMQLLRLYYPSSGNFIAIVDQLMSTQAQRMKASMAQAIDLPVYSINAPSFIPGVDFSDHINFWHYGYPAVMITDTAFYRNHAYHTNEDRAERLNYEKMAQVVYGVFEYVVKLSNGTTQYQ</sequence>